<evidence type="ECO:0000256" key="1">
    <source>
        <dbReference type="ARBA" id="ARBA00004141"/>
    </source>
</evidence>
<dbReference type="PANTHER" id="PTHR23511:SF34">
    <property type="entry name" value="SYNAPTIC VESICLE GLYCOPROTEIN 2"/>
    <property type="match status" value="1"/>
</dbReference>
<dbReference type="EMBL" id="JAJSOF020000017">
    <property type="protein sequence ID" value="KAJ4440537.1"/>
    <property type="molecule type" value="Genomic_DNA"/>
</dbReference>
<sequence>MFLIMPDEEYNASPLTESERQALATDIANKISLQSILDKVRDSVSQPKLDRIRLVTKKDLYNIEHSYNLCSSSVHYGDDGTSVEAWMNETNASDNPCVLFYKPQGTINEKHSGLKKDDFILIIMNSSRREILKKYGNDVICIDGKHRVNSYGFELITPLILYDMRQEFTCSFLISNRSDQQSNIVNEKLKSRRISAKKGPSKIDPAHCYEMKLQTSVMSRLLEMKYELVIVLPEKPNAPRTLTGEEFGDTRYYGLGLWLPEIFNRFEDYYKLHPSETVSVCELQQISSNINETIKYFPEIQNLTFENFDIKMNSSIAIQSSLTSKETSNQTVISTVATDGAICDGDEVNTRVFFNTLIIGAACLVGNILSGLLAGRVGVRVMPGCAESNRAMAVCTSILAGRVGAMTSNIVFGELIDVDCSVPIFLMGTVCIVKDLDQKEEPGRKGLPDEIIGKDKLRKTYGKISFRSHRDICLITQGKPWENLGQDEFSWKCWIHAQGQQGEDKTNAQSIRDETGSSGEEVASPIVLVSGFALAAPEEEATSLTIAMHVNESKI</sequence>
<reference evidence="6 7" key="1">
    <citation type="journal article" date="2022" name="Allergy">
        <title>Genome assembly and annotation of Periplaneta americana reveal a comprehensive cockroach allergen profile.</title>
        <authorList>
            <person name="Wang L."/>
            <person name="Xiong Q."/>
            <person name="Saelim N."/>
            <person name="Wang L."/>
            <person name="Nong W."/>
            <person name="Wan A.T."/>
            <person name="Shi M."/>
            <person name="Liu X."/>
            <person name="Cao Q."/>
            <person name="Hui J.H.L."/>
            <person name="Sookrung N."/>
            <person name="Leung T.F."/>
            <person name="Tungtrongchitr A."/>
            <person name="Tsui S.K.W."/>
        </authorList>
    </citation>
    <scope>NUCLEOTIDE SEQUENCE [LARGE SCALE GENOMIC DNA]</scope>
    <source>
        <strain evidence="6">PWHHKU_190912</strain>
    </source>
</reference>
<keyword evidence="5" id="KW-0472">Membrane</keyword>
<proteinExistence type="predicted"/>
<dbReference type="PANTHER" id="PTHR23511">
    <property type="entry name" value="SYNAPTIC VESICLE GLYCOPROTEIN 2"/>
    <property type="match status" value="1"/>
</dbReference>
<evidence type="ECO:0000313" key="6">
    <source>
        <dbReference type="EMBL" id="KAJ4440537.1"/>
    </source>
</evidence>
<organism evidence="6 7">
    <name type="scientific">Periplaneta americana</name>
    <name type="common">American cockroach</name>
    <name type="synonym">Blatta americana</name>
    <dbReference type="NCBI Taxonomy" id="6978"/>
    <lineage>
        <taxon>Eukaryota</taxon>
        <taxon>Metazoa</taxon>
        <taxon>Ecdysozoa</taxon>
        <taxon>Arthropoda</taxon>
        <taxon>Hexapoda</taxon>
        <taxon>Insecta</taxon>
        <taxon>Pterygota</taxon>
        <taxon>Neoptera</taxon>
        <taxon>Polyneoptera</taxon>
        <taxon>Dictyoptera</taxon>
        <taxon>Blattodea</taxon>
        <taxon>Blattoidea</taxon>
        <taxon>Blattidae</taxon>
        <taxon>Blattinae</taxon>
        <taxon>Periplaneta</taxon>
    </lineage>
</organism>
<evidence type="ECO:0000256" key="2">
    <source>
        <dbReference type="ARBA" id="ARBA00022448"/>
    </source>
</evidence>
<comment type="subcellular location">
    <subcellularLocation>
        <location evidence="1">Membrane</location>
        <topology evidence="1">Multi-pass membrane protein</topology>
    </subcellularLocation>
</comment>
<keyword evidence="7" id="KW-1185">Reference proteome</keyword>
<keyword evidence="2" id="KW-0813">Transport</keyword>
<evidence type="ECO:0000256" key="3">
    <source>
        <dbReference type="ARBA" id="ARBA00022692"/>
    </source>
</evidence>
<gene>
    <name evidence="6" type="ORF">ANN_08678</name>
</gene>
<evidence type="ECO:0000256" key="5">
    <source>
        <dbReference type="ARBA" id="ARBA00023136"/>
    </source>
</evidence>
<evidence type="ECO:0000313" key="7">
    <source>
        <dbReference type="Proteomes" id="UP001148838"/>
    </source>
</evidence>
<evidence type="ECO:0000256" key="4">
    <source>
        <dbReference type="ARBA" id="ARBA00022989"/>
    </source>
</evidence>
<protein>
    <submittedName>
        <fullName evidence="6">Uncharacterized protein</fullName>
    </submittedName>
</protein>
<dbReference type="Proteomes" id="UP001148838">
    <property type="component" value="Unassembled WGS sequence"/>
</dbReference>
<name>A0ABQ8T3R0_PERAM</name>
<comment type="caution">
    <text evidence="6">The sequence shown here is derived from an EMBL/GenBank/DDBJ whole genome shotgun (WGS) entry which is preliminary data.</text>
</comment>
<accession>A0ABQ8T3R0</accession>
<keyword evidence="4" id="KW-1133">Transmembrane helix</keyword>
<keyword evidence="3" id="KW-0812">Transmembrane</keyword>